<name>A0A4V2JB33_9FLAO</name>
<dbReference type="OrthoDB" id="1161221at2"/>
<organism evidence="1 2">
    <name type="scientific">Hyunsoonleella pacifica</name>
    <dbReference type="NCBI Taxonomy" id="1080224"/>
    <lineage>
        <taxon>Bacteria</taxon>
        <taxon>Pseudomonadati</taxon>
        <taxon>Bacteroidota</taxon>
        <taxon>Flavobacteriia</taxon>
        <taxon>Flavobacteriales</taxon>
        <taxon>Flavobacteriaceae</taxon>
    </lineage>
</organism>
<protein>
    <submittedName>
        <fullName evidence="1">Uncharacterized protein</fullName>
    </submittedName>
</protein>
<comment type="caution">
    <text evidence="1">The sequence shown here is derived from an EMBL/GenBank/DDBJ whole genome shotgun (WGS) entry which is preliminary data.</text>
</comment>
<dbReference type="AlphaFoldDB" id="A0A4V2JB33"/>
<evidence type="ECO:0000313" key="1">
    <source>
        <dbReference type="EMBL" id="TBN16573.1"/>
    </source>
</evidence>
<proteinExistence type="predicted"/>
<accession>A0A4V2JB33</accession>
<evidence type="ECO:0000313" key="2">
    <source>
        <dbReference type="Proteomes" id="UP000292372"/>
    </source>
</evidence>
<gene>
    <name evidence="1" type="ORF">EYD46_08005</name>
</gene>
<dbReference type="EMBL" id="SIRS01000003">
    <property type="protein sequence ID" value="TBN16573.1"/>
    <property type="molecule type" value="Genomic_DNA"/>
</dbReference>
<sequence length="165" mass="19498">MHKSLFLVCPTDGLEYFLKKKYGNGHHFYGSLGNALICDAETVGYLSEMIEMHGIEEVWFVLSYNNRILLDALERQNFSDVKGLNSFYQDVINQKEYLEEVYAKRNFQFGILSFYLNKKIKELQIKLRSVTHKQLKIQGKIYDAKNRSFQSIYSDLIYLEKYHLN</sequence>
<reference evidence="1 2" key="1">
    <citation type="journal article" date="2015" name="Int. J. Syst. Evol. Microbiol.">
        <title>Hyunsoonleella pacifica sp. nov., isolated from seawater of South Pacific Gyre.</title>
        <authorList>
            <person name="Gao X."/>
            <person name="Zhang Z."/>
            <person name="Dai X."/>
            <person name="Zhang X.H."/>
        </authorList>
    </citation>
    <scope>NUCLEOTIDE SEQUENCE [LARGE SCALE GENOMIC DNA]</scope>
    <source>
        <strain evidence="1 2">SW033</strain>
    </source>
</reference>
<dbReference type="Proteomes" id="UP000292372">
    <property type="component" value="Unassembled WGS sequence"/>
</dbReference>
<keyword evidence="2" id="KW-1185">Reference proteome</keyword>
<dbReference type="RefSeq" id="WP_130936554.1">
    <property type="nucleotide sequence ID" value="NZ_BMEE01000002.1"/>
</dbReference>